<organism evidence="4 5">
    <name type="scientific">Rubrivivax rivuli</name>
    <dbReference type="NCBI Taxonomy" id="1862385"/>
    <lineage>
        <taxon>Bacteria</taxon>
        <taxon>Pseudomonadati</taxon>
        <taxon>Pseudomonadota</taxon>
        <taxon>Betaproteobacteria</taxon>
        <taxon>Burkholderiales</taxon>
        <taxon>Sphaerotilaceae</taxon>
        <taxon>Rubrivivax</taxon>
    </lineage>
</organism>
<sequence length="684" mass="75118">MRCFPWPRTAWSGACAWLLVCSLWAAGPAGATTAAPPAAASGPPPAFDFVRPPLLHTVRISPSGTHVALLMTGSSGRRVLAVRALADGAETRTLAAYRDGDINRVFWVNDRRLVYDVEQPRVRVEAYGAGTFAVDIDGGEPRRLITYVHEPAGVGSQLHREGMPYNWRVATAHGDGSDEVMAYGLSMKEAEWGTLDEVVWVDTRSGKVRRAAEGLPRHGRAWLMDQQRELRLVQTLHQGRSRLHWRAPGSSTWQVVHDEPELDQGVLQPVHLEGAHTLIVEGRNGRDTSALYALDLKTGRLDPEPLVALAGYDLQVNTQSDRSTRQLVGVHTVASRPVSVWFDEGLAGIQAAVDQARPGRYNSLMCSRCIGAQHFIVHSDADDHAGEYLHYDHTGRELRPLGQLRPWLPPQGRRSFHRVPARDGLVLPVVVTHPPGVAPDAQPARPLPTVLWVHGGPWVRGGDLRWDAEAQFLASRGYRVLEVEFRGSTGLGWRHFQSGWKQWGTAMQDDLADALAWATKAGLSDPGRVCIGGASYGGYAALMSMVRHPGLYRCGISFAGLTDIQLMYDAPRSDASEESKRFSLPVLVGDPKADAELLRAASPLARVAEIRGPVLVAWGQLDGRVPPEHAERFVRAARNAGVAVEMLRYQEVAHGFLDPRKHADFLEQVEAFLQRHLQVPAAAR</sequence>
<evidence type="ECO:0000259" key="3">
    <source>
        <dbReference type="Pfam" id="PF00326"/>
    </source>
</evidence>
<dbReference type="SUPFAM" id="SSF53474">
    <property type="entry name" value="alpha/beta-Hydrolases"/>
    <property type="match status" value="1"/>
</dbReference>
<evidence type="ECO:0000313" key="4">
    <source>
        <dbReference type="EMBL" id="RVU49504.1"/>
    </source>
</evidence>
<keyword evidence="2" id="KW-0732">Signal</keyword>
<dbReference type="InterPro" id="IPR011044">
    <property type="entry name" value="Quino_amine_DH_bsu"/>
</dbReference>
<accession>A0A437RRU0</accession>
<dbReference type="AlphaFoldDB" id="A0A437RRU0"/>
<dbReference type="PANTHER" id="PTHR42776:SF27">
    <property type="entry name" value="DIPEPTIDYL PEPTIDASE FAMILY MEMBER 6"/>
    <property type="match status" value="1"/>
</dbReference>
<dbReference type="RefSeq" id="WP_128227140.1">
    <property type="nucleotide sequence ID" value="NZ_SACR01000001.1"/>
</dbReference>
<proteinExistence type="predicted"/>
<reference evidence="4 5" key="1">
    <citation type="submission" date="2019-01" db="EMBL/GenBank/DDBJ databases">
        <authorList>
            <person name="Chen W.-M."/>
        </authorList>
    </citation>
    <scope>NUCLEOTIDE SEQUENCE [LARGE SCALE GENOMIC DNA]</scope>
    <source>
        <strain evidence="4 5">KYPY4</strain>
    </source>
</reference>
<dbReference type="SUPFAM" id="SSF50969">
    <property type="entry name" value="YVTN repeat-like/Quinoprotein amine dehydrogenase"/>
    <property type="match status" value="1"/>
</dbReference>
<feature type="chain" id="PRO_5019478905" evidence="2">
    <location>
        <begin position="32"/>
        <end position="684"/>
    </location>
</feature>
<evidence type="ECO:0000256" key="1">
    <source>
        <dbReference type="ARBA" id="ARBA00022801"/>
    </source>
</evidence>
<dbReference type="GO" id="GO:0004252">
    <property type="term" value="F:serine-type endopeptidase activity"/>
    <property type="evidence" value="ECO:0007669"/>
    <property type="project" value="TreeGrafter"/>
</dbReference>
<comment type="caution">
    <text evidence="4">The sequence shown here is derived from an EMBL/GenBank/DDBJ whole genome shotgun (WGS) entry which is preliminary data.</text>
</comment>
<dbReference type="Pfam" id="PF00326">
    <property type="entry name" value="Peptidase_S9"/>
    <property type="match status" value="1"/>
</dbReference>
<dbReference type="InterPro" id="IPR001375">
    <property type="entry name" value="Peptidase_S9_cat"/>
</dbReference>
<dbReference type="GO" id="GO:0006508">
    <property type="term" value="P:proteolysis"/>
    <property type="evidence" value="ECO:0007669"/>
    <property type="project" value="InterPro"/>
</dbReference>
<dbReference type="PANTHER" id="PTHR42776">
    <property type="entry name" value="SERINE PEPTIDASE S9 FAMILY MEMBER"/>
    <property type="match status" value="1"/>
</dbReference>
<feature type="signal peptide" evidence="2">
    <location>
        <begin position="1"/>
        <end position="31"/>
    </location>
</feature>
<dbReference type="InterPro" id="IPR029058">
    <property type="entry name" value="AB_hydrolase_fold"/>
</dbReference>
<evidence type="ECO:0000256" key="2">
    <source>
        <dbReference type="SAM" id="SignalP"/>
    </source>
</evidence>
<dbReference type="Proteomes" id="UP000285575">
    <property type="component" value="Unassembled WGS sequence"/>
</dbReference>
<dbReference type="Gene3D" id="3.40.50.1820">
    <property type="entry name" value="alpha/beta hydrolase"/>
    <property type="match status" value="1"/>
</dbReference>
<gene>
    <name evidence="4" type="ORF">EOE66_02755</name>
</gene>
<evidence type="ECO:0000313" key="5">
    <source>
        <dbReference type="Proteomes" id="UP000285575"/>
    </source>
</evidence>
<dbReference type="OrthoDB" id="4269629at2"/>
<keyword evidence="1" id="KW-0378">Hydrolase</keyword>
<name>A0A437RRU0_9BURK</name>
<keyword evidence="5" id="KW-1185">Reference proteome</keyword>
<protein>
    <submittedName>
        <fullName evidence="4">S9 family peptidase</fullName>
    </submittedName>
</protein>
<dbReference type="EMBL" id="SACR01000001">
    <property type="protein sequence ID" value="RVU49504.1"/>
    <property type="molecule type" value="Genomic_DNA"/>
</dbReference>
<feature type="domain" description="Peptidase S9 prolyl oligopeptidase catalytic" evidence="3">
    <location>
        <begin position="467"/>
        <end position="678"/>
    </location>
</feature>